<evidence type="ECO:0000256" key="1">
    <source>
        <dbReference type="ARBA" id="ARBA00001947"/>
    </source>
</evidence>
<dbReference type="PANTHER" id="PTHR46233:SF3">
    <property type="entry name" value="HYDROXYACYLGLUTATHIONE HYDROLASE GLOC"/>
    <property type="match status" value="1"/>
</dbReference>
<dbReference type="AlphaFoldDB" id="A0A381X3W1"/>
<accession>A0A381X3W1</accession>
<keyword evidence="3" id="KW-0378">Hydrolase</keyword>
<dbReference type="SMART" id="SM00849">
    <property type="entry name" value="Lactamase_B"/>
    <property type="match status" value="1"/>
</dbReference>
<sequence>MLTARQWAMQFAPSGVIIRTLPPHRHMSMAMIHESFPVGPLQCNCTVLGDTETGRGYVFDPGGDPKRIMEVVTTLGLKIEALVHTHAHLDHFLAAADIHNLTGASVCLHPNDRWLWDSLESQCHMFSIPYNPAPNPDHWLDDEESLRCGNGLCIHTPGHTPGSMSFYFADQGLLLAGDTLFLGSVGRTDLPGGNTNQLKKSIQRRLYTLDENTLVIPGHGPRTTIGAEMRHNAFIKATN</sequence>
<dbReference type="SUPFAM" id="SSF56281">
    <property type="entry name" value="Metallo-hydrolase/oxidoreductase"/>
    <property type="match status" value="1"/>
</dbReference>
<reference evidence="6" key="1">
    <citation type="submission" date="2018-05" db="EMBL/GenBank/DDBJ databases">
        <authorList>
            <person name="Lanie J.A."/>
            <person name="Ng W.-L."/>
            <person name="Kazmierczak K.M."/>
            <person name="Andrzejewski T.M."/>
            <person name="Davidsen T.M."/>
            <person name="Wayne K.J."/>
            <person name="Tettelin H."/>
            <person name="Glass J.I."/>
            <person name="Rusch D."/>
            <person name="Podicherti R."/>
            <person name="Tsui H.-C.T."/>
            <person name="Winkler M.E."/>
        </authorList>
    </citation>
    <scope>NUCLEOTIDE SEQUENCE</scope>
</reference>
<dbReference type="GO" id="GO:0046872">
    <property type="term" value="F:metal ion binding"/>
    <property type="evidence" value="ECO:0007669"/>
    <property type="project" value="UniProtKB-KW"/>
</dbReference>
<feature type="domain" description="Metallo-beta-lactamase" evidence="5">
    <location>
        <begin position="42"/>
        <end position="219"/>
    </location>
</feature>
<keyword evidence="2" id="KW-0479">Metal-binding</keyword>
<dbReference type="CDD" id="cd06262">
    <property type="entry name" value="metallo-hydrolase-like_MBL-fold"/>
    <property type="match status" value="1"/>
</dbReference>
<dbReference type="PANTHER" id="PTHR46233">
    <property type="entry name" value="HYDROXYACYLGLUTATHIONE HYDROLASE GLOC"/>
    <property type="match status" value="1"/>
</dbReference>
<keyword evidence="4" id="KW-0862">Zinc</keyword>
<dbReference type="Pfam" id="PF00753">
    <property type="entry name" value="Lactamase_B"/>
    <property type="match status" value="1"/>
</dbReference>
<evidence type="ECO:0000256" key="4">
    <source>
        <dbReference type="ARBA" id="ARBA00022833"/>
    </source>
</evidence>
<evidence type="ECO:0000313" key="6">
    <source>
        <dbReference type="EMBL" id="SVA59310.1"/>
    </source>
</evidence>
<dbReference type="EMBL" id="UINC01013784">
    <property type="protein sequence ID" value="SVA59310.1"/>
    <property type="molecule type" value="Genomic_DNA"/>
</dbReference>
<dbReference type="InterPro" id="IPR001279">
    <property type="entry name" value="Metallo-B-lactamas"/>
</dbReference>
<dbReference type="GO" id="GO:0016787">
    <property type="term" value="F:hydrolase activity"/>
    <property type="evidence" value="ECO:0007669"/>
    <property type="project" value="UniProtKB-KW"/>
</dbReference>
<evidence type="ECO:0000256" key="3">
    <source>
        <dbReference type="ARBA" id="ARBA00022801"/>
    </source>
</evidence>
<dbReference type="InterPro" id="IPR051453">
    <property type="entry name" value="MBL_Glyoxalase_II"/>
</dbReference>
<gene>
    <name evidence="6" type="ORF">METZ01_LOCUS112164</name>
</gene>
<protein>
    <recommendedName>
        <fullName evidence="5">Metallo-beta-lactamase domain-containing protein</fullName>
    </recommendedName>
</protein>
<evidence type="ECO:0000259" key="5">
    <source>
        <dbReference type="SMART" id="SM00849"/>
    </source>
</evidence>
<dbReference type="InterPro" id="IPR036866">
    <property type="entry name" value="RibonucZ/Hydroxyglut_hydro"/>
</dbReference>
<evidence type="ECO:0000256" key="2">
    <source>
        <dbReference type="ARBA" id="ARBA00022723"/>
    </source>
</evidence>
<proteinExistence type="predicted"/>
<name>A0A381X3W1_9ZZZZ</name>
<comment type="cofactor">
    <cofactor evidence="1">
        <name>Zn(2+)</name>
        <dbReference type="ChEBI" id="CHEBI:29105"/>
    </cofactor>
</comment>
<dbReference type="Gene3D" id="3.60.15.10">
    <property type="entry name" value="Ribonuclease Z/Hydroxyacylglutathione hydrolase-like"/>
    <property type="match status" value="1"/>
</dbReference>
<organism evidence="6">
    <name type="scientific">marine metagenome</name>
    <dbReference type="NCBI Taxonomy" id="408172"/>
    <lineage>
        <taxon>unclassified sequences</taxon>
        <taxon>metagenomes</taxon>
        <taxon>ecological metagenomes</taxon>
    </lineage>
</organism>